<dbReference type="CDD" id="cd06661">
    <property type="entry name" value="GGCT_like"/>
    <property type="match status" value="1"/>
</dbReference>
<reference evidence="3 4" key="1">
    <citation type="submission" date="2020-04" db="EMBL/GenBank/DDBJ databases">
        <title>Luteolibacter sp. G-1-1-1 isolated from soil.</title>
        <authorList>
            <person name="Dahal R.H."/>
        </authorList>
    </citation>
    <scope>NUCLEOTIDE SEQUENCE [LARGE SCALE GENOMIC DNA]</scope>
    <source>
        <strain evidence="3 4">G-1-1-1</strain>
    </source>
</reference>
<dbReference type="GO" id="GO:0016740">
    <property type="term" value="F:transferase activity"/>
    <property type="evidence" value="ECO:0007669"/>
    <property type="project" value="UniProtKB-KW"/>
</dbReference>
<evidence type="ECO:0000313" key="4">
    <source>
        <dbReference type="Proteomes" id="UP000501812"/>
    </source>
</evidence>
<dbReference type="InterPro" id="IPR013024">
    <property type="entry name" value="GGCT-like"/>
</dbReference>
<keyword evidence="3" id="KW-0808">Transferase</keyword>
<sequence>MSDSAASKELVFVYGTLRHGGSNAFRMEGADFVSRGRVEGSLYVISWYPGLVTGRDLGWVSGDVFRVGADQMRALDEFEGLAAGEIEGSEYRRVQVPVFLEGIPHEETIWAWVYEWKGPVDESRRIASGDWLDVAEPGAASAFSWVTICIAAALMTLFVASAIGLDFTPAQTGRAGTWLLVAFIYGAPLVGIMAAALAKRRREGFRRPREIASGFCQVWLLISAFLGLVVAIS</sequence>
<evidence type="ECO:0000259" key="2">
    <source>
        <dbReference type="Pfam" id="PF06094"/>
    </source>
</evidence>
<accession>A0A858REX2</accession>
<keyword evidence="1" id="KW-1133">Transmembrane helix</keyword>
<dbReference type="Gene3D" id="3.10.490.10">
    <property type="entry name" value="Gamma-glutamyl cyclotransferase-like"/>
    <property type="match status" value="1"/>
</dbReference>
<dbReference type="InterPro" id="IPR036568">
    <property type="entry name" value="GGCT-like_sf"/>
</dbReference>
<feature type="transmembrane region" description="Helical" evidence="1">
    <location>
        <begin position="177"/>
        <end position="198"/>
    </location>
</feature>
<organism evidence="3 4">
    <name type="scientific">Luteolibacter luteus</name>
    <dbReference type="NCBI Taxonomy" id="2728835"/>
    <lineage>
        <taxon>Bacteria</taxon>
        <taxon>Pseudomonadati</taxon>
        <taxon>Verrucomicrobiota</taxon>
        <taxon>Verrucomicrobiia</taxon>
        <taxon>Verrucomicrobiales</taxon>
        <taxon>Verrucomicrobiaceae</taxon>
        <taxon>Luteolibacter</taxon>
    </lineage>
</organism>
<dbReference type="SUPFAM" id="SSF110857">
    <property type="entry name" value="Gamma-glutamyl cyclotransferase-like"/>
    <property type="match status" value="1"/>
</dbReference>
<name>A0A858REX2_9BACT</name>
<keyword evidence="1" id="KW-0472">Membrane</keyword>
<dbReference type="KEGG" id="luo:HHL09_05705"/>
<dbReference type="EMBL" id="CP051774">
    <property type="protein sequence ID" value="QJE95292.1"/>
    <property type="molecule type" value="Genomic_DNA"/>
</dbReference>
<feature type="transmembrane region" description="Helical" evidence="1">
    <location>
        <begin position="142"/>
        <end position="165"/>
    </location>
</feature>
<dbReference type="Proteomes" id="UP000501812">
    <property type="component" value="Chromosome"/>
</dbReference>
<feature type="domain" description="Gamma-glutamylcyclotransferase AIG2-like" evidence="2">
    <location>
        <begin position="11"/>
        <end position="132"/>
    </location>
</feature>
<keyword evidence="4" id="KW-1185">Reference proteome</keyword>
<evidence type="ECO:0000256" key="1">
    <source>
        <dbReference type="SAM" id="Phobius"/>
    </source>
</evidence>
<dbReference type="InterPro" id="IPR009288">
    <property type="entry name" value="AIG2-like_dom"/>
</dbReference>
<dbReference type="RefSeq" id="WP_169453598.1">
    <property type="nucleotide sequence ID" value="NZ_CP051774.1"/>
</dbReference>
<feature type="transmembrane region" description="Helical" evidence="1">
    <location>
        <begin position="210"/>
        <end position="232"/>
    </location>
</feature>
<gene>
    <name evidence="3" type="ORF">HHL09_05705</name>
</gene>
<dbReference type="Pfam" id="PF06094">
    <property type="entry name" value="GGACT"/>
    <property type="match status" value="1"/>
</dbReference>
<evidence type="ECO:0000313" key="3">
    <source>
        <dbReference type="EMBL" id="QJE95292.1"/>
    </source>
</evidence>
<keyword evidence="1" id="KW-0812">Transmembrane</keyword>
<proteinExistence type="predicted"/>
<protein>
    <submittedName>
        <fullName evidence="3">Gamma-glutamylcyclotransferase</fullName>
    </submittedName>
</protein>
<dbReference type="AlphaFoldDB" id="A0A858REX2"/>